<dbReference type="eggNOG" id="COG1100">
    <property type="taxonomic scope" value="Bacteria"/>
</dbReference>
<reference evidence="3 4" key="2">
    <citation type="journal article" date="2013" name="Plant Physiol.">
        <title>A Nostoc punctiforme Sugar Transporter Necessary to Establish a Cyanobacterium-Plant Symbiosis.</title>
        <authorList>
            <person name="Ekman M."/>
            <person name="Picossi S."/>
            <person name="Campbell E.L."/>
            <person name="Meeks J.C."/>
            <person name="Flores E."/>
        </authorList>
    </citation>
    <scope>NUCLEOTIDE SEQUENCE [LARGE SCALE GENOMIC DNA]</scope>
    <source>
        <strain evidence="4">ATCC 29133 / PCC 73102</strain>
    </source>
</reference>
<proteinExistence type="predicted"/>
<keyword evidence="1" id="KW-0547">Nucleotide-binding</keyword>
<sequence length="166" mass="18738">MVIQKKICMIGAFATGKTSLVAMFVHSIFSEKYHTTVGVKIDKKAIEIQDKKINLILWDIYGEDEFQELQMSYLRGSAGYLLVVDGTRHNTLQKAFDLQIKIEDAIGQVPFILVINKLDITDEWEIESAEIDDVTQNGWTVIKTSAKHSIGVEEAFQTLAKKILDC</sequence>
<accession>B2J3S7</accession>
<dbReference type="InterPro" id="IPR050227">
    <property type="entry name" value="Rab"/>
</dbReference>
<reference evidence="4" key="1">
    <citation type="submission" date="2008-04" db="EMBL/GenBank/DDBJ databases">
        <title>Complete sequence of chromosome of Nostoc punctiforme ATCC 29133.</title>
        <authorList>
            <consortium name="US DOE Joint Genome Institute"/>
            <person name="Copeland A."/>
            <person name="Lucas S."/>
            <person name="Lapidus A."/>
            <person name="Glavina del Rio T."/>
            <person name="Dalin E."/>
            <person name="Tice H."/>
            <person name="Pitluck S."/>
            <person name="Chain P."/>
            <person name="Malfatti S."/>
            <person name="Shin M."/>
            <person name="Vergez L."/>
            <person name="Schmutz J."/>
            <person name="Larimer F."/>
            <person name="Land M."/>
            <person name="Hauser L."/>
            <person name="Kyrpides N."/>
            <person name="Kim E."/>
            <person name="Meeks J.C."/>
            <person name="Elhai J."/>
            <person name="Campbell E.L."/>
            <person name="Thiel T."/>
            <person name="Longmire J."/>
            <person name="Potts M."/>
            <person name="Atlas R."/>
        </authorList>
    </citation>
    <scope>NUCLEOTIDE SEQUENCE [LARGE SCALE GENOMIC DNA]</scope>
    <source>
        <strain evidence="4">ATCC 29133 / PCC 73102</strain>
    </source>
</reference>
<dbReference type="PhylomeDB" id="B2J3S7"/>
<dbReference type="GO" id="GO:0005525">
    <property type="term" value="F:GTP binding"/>
    <property type="evidence" value="ECO:0007669"/>
    <property type="project" value="UniProtKB-KW"/>
</dbReference>
<dbReference type="EnsemblBacteria" id="ACC80548">
    <property type="protein sequence ID" value="ACC80548"/>
    <property type="gene ID" value="Npun_F1893"/>
</dbReference>
<dbReference type="NCBIfam" id="TIGR00231">
    <property type="entry name" value="small_GTP"/>
    <property type="match status" value="1"/>
</dbReference>
<dbReference type="PANTHER" id="PTHR47977">
    <property type="entry name" value="RAS-RELATED PROTEIN RAB"/>
    <property type="match status" value="1"/>
</dbReference>
<evidence type="ECO:0000256" key="2">
    <source>
        <dbReference type="ARBA" id="ARBA00023134"/>
    </source>
</evidence>
<dbReference type="EMBL" id="CP001037">
    <property type="protein sequence ID" value="ACC80548.1"/>
    <property type="molecule type" value="Genomic_DNA"/>
</dbReference>
<dbReference type="FunFam" id="3.40.50.300:FF:001447">
    <property type="entry name" value="Ras-related protein Rab-1B"/>
    <property type="match status" value="1"/>
</dbReference>
<dbReference type="PROSITE" id="PS51419">
    <property type="entry name" value="RAB"/>
    <property type="match status" value="1"/>
</dbReference>
<dbReference type="Proteomes" id="UP000001191">
    <property type="component" value="Chromosome"/>
</dbReference>
<evidence type="ECO:0000313" key="4">
    <source>
        <dbReference type="Proteomes" id="UP000001191"/>
    </source>
</evidence>
<dbReference type="SMART" id="SM00173">
    <property type="entry name" value="RAS"/>
    <property type="match status" value="1"/>
</dbReference>
<dbReference type="InterPro" id="IPR001806">
    <property type="entry name" value="Small_GTPase"/>
</dbReference>
<keyword evidence="2" id="KW-0342">GTP-binding</keyword>
<dbReference type="PRINTS" id="PR00449">
    <property type="entry name" value="RASTRNSFRMNG"/>
</dbReference>
<dbReference type="HOGENOM" id="CLU_041217_10_6_3"/>
<dbReference type="Gene3D" id="3.40.50.300">
    <property type="entry name" value="P-loop containing nucleotide triphosphate hydrolases"/>
    <property type="match status" value="1"/>
</dbReference>
<dbReference type="GO" id="GO:0003924">
    <property type="term" value="F:GTPase activity"/>
    <property type="evidence" value="ECO:0007669"/>
    <property type="project" value="InterPro"/>
</dbReference>
<dbReference type="KEGG" id="npu:Npun_F1893"/>
<dbReference type="PROSITE" id="PS51421">
    <property type="entry name" value="RAS"/>
    <property type="match status" value="1"/>
</dbReference>
<gene>
    <name evidence="3" type="ordered locus">Npun_F1893</name>
</gene>
<name>B2J3S7_NOSP7</name>
<dbReference type="STRING" id="63737.Npun_F1893"/>
<dbReference type="Pfam" id="PF00071">
    <property type="entry name" value="Ras"/>
    <property type="match status" value="1"/>
</dbReference>
<organism evidence="3 4">
    <name type="scientific">Nostoc punctiforme (strain ATCC 29133 / PCC 73102)</name>
    <dbReference type="NCBI Taxonomy" id="63737"/>
    <lineage>
        <taxon>Bacteria</taxon>
        <taxon>Bacillati</taxon>
        <taxon>Cyanobacteriota</taxon>
        <taxon>Cyanophyceae</taxon>
        <taxon>Nostocales</taxon>
        <taxon>Nostocaceae</taxon>
        <taxon>Nostoc</taxon>
    </lineage>
</organism>
<protein>
    <submittedName>
        <fullName evidence="3">Small GTP-binding protein</fullName>
    </submittedName>
</protein>
<dbReference type="AlphaFoldDB" id="B2J3S7"/>
<evidence type="ECO:0000313" key="3">
    <source>
        <dbReference type="EMBL" id="ACC80548.1"/>
    </source>
</evidence>
<dbReference type="SMART" id="SM00175">
    <property type="entry name" value="RAB"/>
    <property type="match status" value="1"/>
</dbReference>
<dbReference type="InterPro" id="IPR027417">
    <property type="entry name" value="P-loop_NTPase"/>
</dbReference>
<dbReference type="SUPFAM" id="SSF52540">
    <property type="entry name" value="P-loop containing nucleoside triphosphate hydrolases"/>
    <property type="match status" value="1"/>
</dbReference>
<evidence type="ECO:0000256" key="1">
    <source>
        <dbReference type="ARBA" id="ARBA00022741"/>
    </source>
</evidence>
<dbReference type="CDD" id="cd00154">
    <property type="entry name" value="Rab"/>
    <property type="match status" value="1"/>
</dbReference>
<keyword evidence="4" id="KW-1185">Reference proteome</keyword>
<dbReference type="InterPro" id="IPR005225">
    <property type="entry name" value="Small_GTP-bd"/>
</dbReference>